<accession>A0A1H9A552</accession>
<gene>
    <name evidence="1" type="ORF">SAMN05421510_1002109</name>
</gene>
<dbReference type="OrthoDB" id="8549470at2"/>
<dbReference type="Proteomes" id="UP000181998">
    <property type="component" value="Unassembled WGS sequence"/>
</dbReference>
<protein>
    <submittedName>
        <fullName evidence="1">Uncharacterized protein</fullName>
    </submittedName>
</protein>
<reference evidence="1 2" key="1">
    <citation type="submission" date="2016-10" db="EMBL/GenBank/DDBJ databases">
        <authorList>
            <person name="de Groot N.N."/>
        </authorList>
    </citation>
    <scope>NUCLEOTIDE SEQUENCE [LARGE SCALE GENOMIC DNA]</scope>
    <source>
        <strain evidence="1 2">Nm9</strain>
    </source>
</reference>
<evidence type="ECO:0000313" key="1">
    <source>
        <dbReference type="EMBL" id="SEP71617.1"/>
    </source>
</evidence>
<evidence type="ECO:0000313" key="2">
    <source>
        <dbReference type="Proteomes" id="UP000181998"/>
    </source>
</evidence>
<dbReference type="AlphaFoldDB" id="A0A1H9A552"/>
<sequence length="80" mass="9012">MNNCARAYTRTPDKTMKTKLPREIISLVNRKSHVLGTAYAEQTKQQFLVELESMKANGATLADLEKYIGTRPPPIFTNSI</sequence>
<organism evidence="1 2">
    <name type="scientific">Nitrosomonas ureae</name>
    <dbReference type="NCBI Taxonomy" id="44577"/>
    <lineage>
        <taxon>Bacteria</taxon>
        <taxon>Pseudomonadati</taxon>
        <taxon>Pseudomonadota</taxon>
        <taxon>Betaproteobacteria</taxon>
        <taxon>Nitrosomonadales</taxon>
        <taxon>Nitrosomonadaceae</taxon>
        <taxon>Nitrosomonas</taxon>
    </lineage>
</organism>
<name>A0A1H9A552_9PROT</name>
<dbReference type="EMBL" id="FOFX01000002">
    <property type="protein sequence ID" value="SEP71617.1"/>
    <property type="molecule type" value="Genomic_DNA"/>
</dbReference>
<proteinExistence type="predicted"/>